<keyword evidence="4" id="KW-0175">Coiled coil</keyword>
<evidence type="ECO:0000256" key="7">
    <source>
        <dbReference type="ARBA" id="ARBA00038016"/>
    </source>
</evidence>
<evidence type="ECO:0000313" key="10">
    <source>
        <dbReference type="EMBL" id="CAH1395093.1"/>
    </source>
</evidence>
<dbReference type="InterPro" id="IPR036610">
    <property type="entry name" value="PEBP-like_sf"/>
</dbReference>
<dbReference type="SUPFAM" id="SSF49777">
    <property type="entry name" value="PEBP-like"/>
    <property type="match status" value="1"/>
</dbReference>
<protein>
    <recommendedName>
        <fullName evidence="8">Large ribosomal subunit protein mL38</fullName>
    </recommendedName>
    <alternativeName>
        <fullName evidence="9">39S ribosomal protein L38, mitochondrial</fullName>
    </alternativeName>
</protein>
<evidence type="ECO:0000256" key="2">
    <source>
        <dbReference type="ARBA" id="ARBA00022946"/>
    </source>
</evidence>
<dbReference type="EMBL" id="OV725079">
    <property type="protein sequence ID" value="CAH1395093.1"/>
    <property type="molecule type" value="Genomic_DNA"/>
</dbReference>
<evidence type="ECO:0000256" key="5">
    <source>
        <dbReference type="ARBA" id="ARBA00023128"/>
    </source>
</evidence>
<dbReference type="OrthoDB" id="2153661at2759"/>
<keyword evidence="3" id="KW-0689">Ribosomal protein</keyword>
<keyword evidence="2" id="KW-0809">Transit peptide</keyword>
<dbReference type="PANTHER" id="PTHR11362">
    <property type="entry name" value="PHOSPHATIDYLETHANOLAMINE-BINDING PROTEIN"/>
    <property type="match status" value="1"/>
</dbReference>
<proteinExistence type="inferred from homology"/>
<keyword evidence="11" id="KW-1185">Reference proteome</keyword>
<evidence type="ECO:0000256" key="4">
    <source>
        <dbReference type="ARBA" id="ARBA00023054"/>
    </source>
</evidence>
<organism evidence="10 11">
    <name type="scientific">Nezara viridula</name>
    <name type="common">Southern green stink bug</name>
    <name type="synonym">Cimex viridulus</name>
    <dbReference type="NCBI Taxonomy" id="85310"/>
    <lineage>
        <taxon>Eukaryota</taxon>
        <taxon>Metazoa</taxon>
        <taxon>Ecdysozoa</taxon>
        <taxon>Arthropoda</taxon>
        <taxon>Hexapoda</taxon>
        <taxon>Insecta</taxon>
        <taxon>Pterygota</taxon>
        <taxon>Neoptera</taxon>
        <taxon>Paraneoptera</taxon>
        <taxon>Hemiptera</taxon>
        <taxon>Heteroptera</taxon>
        <taxon>Panheteroptera</taxon>
        <taxon>Pentatomomorpha</taxon>
        <taxon>Pentatomoidea</taxon>
        <taxon>Pentatomidae</taxon>
        <taxon>Pentatominae</taxon>
        <taxon>Nezara</taxon>
    </lineage>
</organism>
<evidence type="ECO:0000256" key="3">
    <source>
        <dbReference type="ARBA" id="ARBA00022980"/>
    </source>
</evidence>
<dbReference type="GO" id="GO:0005743">
    <property type="term" value="C:mitochondrial inner membrane"/>
    <property type="evidence" value="ECO:0007669"/>
    <property type="project" value="UniProtKB-ARBA"/>
</dbReference>
<dbReference type="InterPro" id="IPR035810">
    <property type="entry name" value="PEBP_euk"/>
</dbReference>
<dbReference type="AlphaFoldDB" id="A0A9P0EEP7"/>
<dbReference type="CDD" id="cd00866">
    <property type="entry name" value="PEBP_euk"/>
    <property type="match status" value="1"/>
</dbReference>
<comment type="similarity">
    <text evidence="7">Belongs to the phosphatidylethanolamine-binding protein family. Mitochondrion-specific ribosomal protein mL38 subfamily.</text>
</comment>
<dbReference type="Gene3D" id="3.90.280.10">
    <property type="entry name" value="PEBP-like"/>
    <property type="match status" value="1"/>
</dbReference>
<dbReference type="InterPro" id="IPR008914">
    <property type="entry name" value="PEBP"/>
</dbReference>
<evidence type="ECO:0000256" key="9">
    <source>
        <dbReference type="ARBA" id="ARBA00041206"/>
    </source>
</evidence>
<gene>
    <name evidence="10" type="ORF">NEZAVI_LOCUS5425</name>
</gene>
<evidence type="ECO:0000313" key="11">
    <source>
        <dbReference type="Proteomes" id="UP001152798"/>
    </source>
</evidence>
<evidence type="ECO:0000256" key="6">
    <source>
        <dbReference type="ARBA" id="ARBA00023274"/>
    </source>
</evidence>
<reference evidence="10" key="1">
    <citation type="submission" date="2022-01" db="EMBL/GenBank/DDBJ databases">
        <authorList>
            <person name="King R."/>
        </authorList>
    </citation>
    <scope>NUCLEOTIDE SEQUENCE</scope>
</reference>
<evidence type="ECO:0000256" key="8">
    <source>
        <dbReference type="ARBA" id="ARBA00039444"/>
    </source>
</evidence>
<accession>A0A9P0EEP7</accession>
<name>A0A9P0EEP7_NEZVI</name>
<keyword evidence="5" id="KW-0496">Mitochondrion</keyword>
<keyword evidence="6" id="KW-0687">Ribonucleoprotein</keyword>
<comment type="subcellular location">
    <subcellularLocation>
        <location evidence="1">Mitochondrion</location>
    </subcellularLocation>
</comment>
<dbReference type="FunFam" id="3.90.280.10:FF:000002">
    <property type="entry name" value="39S ribosomal protein L38, mitochondrial"/>
    <property type="match status" value="1"/>
</dbReference>
<evidence type="ECO:0000256" key="1">
    <source>
        <dbReference type="ARBA" id="ARBA00004173"/>
    </source>
</evidence>
<sequence length="415" mass="48908">MANLTLFCNLLKMLTEFRAVLSKSFISYLKIPVRFKSQRRNLGKPPGVAKTLAQRLEEINYEDPKVCFKVNIGFLKNKISRREVIEKRLKHIKNNRNDPTLELAARNNSLIVPLDDVEEEWAFNNGPEHIKAAAEHYGIFDHLFGDAVFLPVVPLRINYNSGEEQHLVYRGNYLTPSLLTDAPQVKYQASPDSFWTLLMSTPDGHLQDSEKEYVHWLIGNIKGNDINNGEVLFPYLQPFPMKGLGYLRYIFILFKQESEMDYSNLKNKISSKLDLSERTFSTYEFYRRREAQLTPAGLAWFQADWDPSVTDFFHKKVESEEEPVFVYDFPKPTYRKQEWYPKRRPFNLYLDRYRDEKEIAKEYLMRKLNKTFPFAPPPQPHPFPNAIPFKENTPSWLKTEIRKRRLLQARAFDYA</sequence>
<dbReference type="Pfam" id="PF01161">
    <property type="entry name" value="PBP"/>
    <property type="match status" value="1"/>
</dbReference>
<dbReference type="PANTHER" id="PTHR11362:SF133">
    <property type="entry name" value="LARGE RIBOSOMAL SUBUNIT PROTEIN ML38"/>
    <property type="match status" value="1"/>
</dbReference>
<dbReference type="Proteomes" id="UP001152798">
    <property type="component" value="Chromosome 3"/>
</dbReference>
<dbReference type="GO" id="GO:0005762">
    <property type="term" value="C:mitochondrial large ribosomal subunit"/>
    <property type="evidence" value="ECO:0007669"/>
    <property type="project" value="TreeGrafter"/>
</dbReference>